<organism evidence="28 29">
    <name type="scientific">Epichloe festucae (strain Fl1)</name>
    <dbReference type="NCBI Taxonomy" id="877507"/>
    <lineage>
        <taxon>Eukaryota</taxon>
        <taxon>Fungi</taxon>
        <taxon>Dikarya</taxon>
        <taxon>Ascomycota</taxon>
        <taxon>Pezizomycotina</taxon>
        <taxon>Sordariomycetes</taxon>
        <taxon>Hypocreomycetidae</taxon>
        <taxon>Hypocreales</taxon>
        <taxon>Clavicipitaceae</taxon>
        <taxon>Epichloe</taxon>
    </lineage>
</organism>
<dbReference type="GO" id="GO:0009916">
    <property type="term" value="F:alternative oxidase activity"/>
    <property type="evidence" value="ECO:0007669"/>
    <property type="project" value="UniProtKB-UniRule"/>
</dbReference>
<comment type="catalytic activity">
    <reaction evidence="22">
        <text>tRNA(Arg) + L-arginine + ATP = L-arginyl-tRNA(Arg) + AMP + diphosphate</text>
        <dbReference type="Rhea" id="RHEA:20301"/>
        <dbReference type="Rhea" id="RHEA-COMP:9658"/>
        <dbReference type="Rhea" id="RHEA-COMP:9673"/>
        <dbReference type="ChEBI" id="CHEBI:30616"/>
        <dbReference type="ChEBI" id="CHEBI:32682"/>
        <dbReference type="ChEBI" id="CHEBI:33019"/>
        <dbReference type="ChEBI" id="CHEBI:78442"/>
        <dbReference type="ChEBI" id="CHEBI:78513"/>
        <dbReference type="ChEBI" id="CHEBI:456215"/>
        <dbReference type="EC" id="6.1.1.19"/>
    </reaction>
</comment>
<evidence type="ECO:0000256" key="4">
    <source>
        <dbReference type="ARBA" id="ARBA00022448"/>
    </source>
</evidence>
<evidence type="ECO:0000256" key="1">
    <source>
        <dbReference type="ARBA" id="ARBA00004292"/>
    </source>
</evidence>
<keyword evidence="14 23" id="KW-0249">Electron transport</keyword>
<evidence type="ECO:0000256" key="8">
    <source>
        <dbReference type="ARBA" id="ARBA00022723"/>
    </source>
</evidence>
<name>A0A7S9PV82_EPIFF</name>
<evidence type="ECO:0000256" key="3">
    <source>
        <dbReference type="ARBA" id="ARBA00008388"/>
    </source>
</evidence>
<dbReference type="InterPro" id="IPR001412">
    <property type="entry name" value="aa-tRNA-synth_I_CS"/>
</dbReference>
<evidence type="ECO:0000256" key="15">
    <source>
        <dbReference type="ARBA" id="ARBA00022989"/>
    </source>
</evidence>
<keyword evidence="29" id="KW-1185">Reference proteome</keyword>
<dbReference type="Pfam" id="PF01786">
    <property type="entry name" value="AOX"/>
    <property type="match status" value="1"/>
</dbReference>
<evidence type="ECO:0000256" key="9">
    <source>
        <dbReference type="ARBA" id="ARBA00022741"/>
    </source>
</evidence>
<evidence type="ECO:0000256" key="7">
    <source>
        <dbReference type="ARBA" id="ARBA00022692"/>
    </source>
</evidence>
<evidence type="ECO:0000256" key="13">
    <source>
        <dbReference type="ARBA" id="ARBA00022946"/>
    </source>
</evidence>
<dbReference type="InterPro" id="IPR035684">
    <property type="entry name" value="ArgRS_core"/>
</dbReference>
<dbReference type="InterPro" id="IPR002680">
    <property type="entry name" value="AOX"/>
</dbReference>
<comment type="function">
    <text evidence="21">Catalyzes cyanide-resistant oxygen consumption. May increase respiration when the cytochrome respiratory pathway is restricted, or in response to low temperatures.</text>
</comment>
<evidence type="ECO:0000256" key="21">
    <source>
        <dbReference type="ARBA" id="ARBA00025285"/>
    </source>
</evidence>
<feature type="domain" description="Arginyl tRNA synthetase N-terminal" evidence="27">
    <location>
        <begin position="37"/>
        <end position="119"/>
    </location>
</feature>
<comment type="similarity">
    <text evidence="2">Belongs to the class-I aminoacyl-tRNA synthetase family.</text>
</comment>
<dbReference type="FunFam" id="1.20.1260.140:FF:000002">
    <property type="entry name" value="Alternative oxidase"/>
    <property type="match status" value="1"/>
</dbReference>
<dbReference type="Gene3D" id="1.10.730.10">
    <property type="entry name" value="Isoleucyl-tRNA Synthetase, Domain 1"/>
    <property type="match status" value="1"/>
</dbReference>
<evidence type="ECO:0000256" key="16">
    <source>
        <dbReference type="ARBA" id="ARBA00023002"/>
    </source>
</evidence>
<evidence type="ECO:0000259" key="27">
    <source>
        <dbReference type="SMART" id="SM01016"/>
    </source>
</evidence>
<evidence type="ECO:0000256" key="22">
    <source>
        <dbReference type="ARBA" id="ARBA00049339"/>
    </source>
</evidence>
<keyword evidence="19 23" id="KW-0472">Membrane</keyword>
<evidence type="ECO:0000256" key="10">
    <source>
        <dbReference type="ARBA" id="ARBA00022792"/>
    </source>
</evidence>
<dbReference type="Gene3D" id="3.30.1360.70">
    <property type="entry name" value="Arginyl tRNA synthetase N-terminal domain"/>
    <property type="match status" value="1"/>
</dbReference>
<keyword evidence="7 23" id="KW-0812">Transmembrane</keyword>
<evidence type="ECO:0000256" key="23">
    <source>
        <dbReference type="RuleBase" id="RU003779"/>
    </source>
</evidence>
<dbReference type="GO" id="GO:0006420">
    <property type="term" value="P:arginyl-tRNA aminoacylation"/>
    <property type="evidence" value="ECO:0007669"/>
    <property type="project" value="InterPro"/>
</dbReference>
<dbReference type="Gene3D" id="3.40.50.620">
    <property type="entry name" value="HUPs"/>
    <property type="match status" value="2"/>
</dbReference>
<keyword evidence="16 23" id="KW-0560">Oxidoreductase</keyword>
<dbReference type="Pfam" id="PF05746">
    <property type="entry name" value="DALR_1"/>
    <property type="match status" value="1"/>
</dbReference>
<keyword evidence="11" id="KW-0067">ATP-binding</keyword>
<feature type="domain" description="DALR anticodon binding" evidence="26">
    <location>
        <begin position="544"/>
        <end position="661"/>
    </location>
</feature>
<dbReference type="InterPro" id="IPR038659">
    <property type="entry name" value="AOX_sf"/>
</dbReference>
<dbReference type="GO" id="GO:0098803">
    <property type="term" value="C:respiratory chain complex"/>
    <property type="evidence" value="ECO:0007669"/>
    <property type="project" value="UniProtKB-UniRule"/>
</dbReference>
<dbReference type="SMART" id="SM00836">
    <property type="entry name" value="DALR_1"/>
    <property type="match status" value="1"/>
</dbReference>
<comment type="similarity">
    <text evidence="3 23">Belongs to the alternative oxidase family.</text>
</comment>
<dbReference type="GO" id="GO:0046872">
    <property type="term" value="F:metal ion binding"/>
    <property type="evidence" value="ECO:0007669"/>
    <property type="project" value="UniProtKB-UniRule"/>
</dbReference>
<dbReference type="PANTHER" id="PTHR11956:SF11">
    <property type="entry name" value="ARGININE--TRNA LIGASE, MITOCHONDRIAL-RELATED"/>
    <property type="match status" value="1"/>
</dbReference>
<evidence type="ECO:0000256" key="11">
    <source>
        <dbReference type="ARBA" id="ARBA00022840"/>
    </source>
</evidence>
<evidence type="ECO:0000256" key="5">
    <source>
        <dbReference type="ARBA" id="ARBA00022598"/>
    </source>
</evidence>
<reference evidence="28 29" key="1">
    <citation type="journal article" date="2018" name="PLoS Genet.">
        <title>Repeat elements organise 3D genome structure and mediate transcription in the filamentous fungus Epichloe festucae.</title>
        <authorList>
            <person name="Winter D.J."/>
            <person name="Ganley A.R.D."/>
            <person name="Young C.A."/>
            <person name="Liachko I."/>
            <person name="Schardl C.L."/>
            <person name="Dupont P.Y."/>
            <person name="Berry D."/>
            <person name="Ram A."/>
            <person name="Scott B."/>
            <person name="Cox M.P."/>
        </authorList>
    </citation>
    <scope>NUCLEOTIDE SEQUENCE [LARGE SCALE GENOMIC DNA]</scope>
    <source>
        <strain evidence="28 29">Fl1</strain>
    </source>
</reference>
<dbReference type="GO" id="GO:0004814">
    <property type="term" value="F:arginine-tRNA ligase activity"/>
    <property type="evidence" value="ECO:0007669"/>
    <property type="project" value="UniProtKB-EC"/>
</dbReference>
<dbReference type="GO" id="GO:0005743">
    <property type="term" value="C:mitochondrial inner membrane"/>
    <property type="evidence" value="ECO:0007669"/>
    <property type="project" value="UniProtKB-SubCell"/>
</dbReference>
<dbReference type="PROSITE" id="PS00178">
    <property type="entry name" value="AA_TRNA_LIGASE_I"/>
    <property type="match status" value="1"/>
</dbReference>
<comment type="cofactor">
    <cofactor evidence="23">
        <name>Fe cation</name>
        <dbReference type="ChEBI" id="CHEBI:24875"/>
    </cofactor>
    <text evidence="23">Binds 2 iron ions per subunit.</text>
</comment>
<evidence type="ECO:0000256" key="19">
    <source>
        <dbReference type="ARBA" id="ARBA00023136"/>
    </source>
</evidence>
<dbReference type="GO" id="GO:0032543">
    <property type="term" value="P:mitochondrial translation"/>
    <property type="evidence" value="ECO:0007669"/>
    <property type="project" value="TreeGrafter"/>
</dbReference>
<dbReference type="Proteomes" id="UP000594364">
    <property type="component" value="Chromosome 3"/>
</dbReference>
<keyword evidence="4" id="KW-0813">Transport</keyword>
<dbReference type="EC" id="1.-.-.-" evidence="23"/>
<dbReference type="FunFam" id="1.10.730.10:FF:000006">
    <property type="entry name" value="Arginyl-tRNA synthetase 2, mitochondrial"/>
    <property type="match status" value="1"/>
</dbReference>
<keyword evidence="5" id="KW-0436">Ligase</keyword>
<evidence type="ECO:0000313" key="28">
    <source>
        <dbReference type="EMBL" id="QPG99188.1"/>
    </source>
</evidence>
<evidence type="ECO:0000259" key="26">
    <source>
        <dbReference type="SMART" id="SM00836"/>
    </source>
</evidence>
<evidence type="ECO:0000256" key="12">
    <source>
        <dbReference type="ARBA" id="ARBA00022917"/>
    </source>
</evidence>
<dbReference type="SUPFAM" id="SSF47323">
    <property type="entry name" value="Anticodon-binding domain of a subclass of class I aminoacyl-tRNA synthetases"/>
    <property type="match status" value="1"/>
</dbReference>
<dbReference type="InterPro" id="IPR005148">
    <property type="entry name" value="Arg-tRNA-synth_N"/>
</dbReference>
<keyword evidence="6 23" id="KW-0679">Respiratory chain</keyword>
<keyword evidence="8 23" id="KW-0479">Metal-binding</keyword>
<dbReference type="GO" id="GO:0005524">
    <property type="term" value="F:ATP binding"/>
    <property type="evidence" value="ECO:0007669"/>
    <property type="project" value="UniProtKB-KW"/>
</dbReference>
<comment type="subcellular location">
    <subcellularLocation>
        <location evidence="1">Mitochondrion inner membrane</location>
        <topology evidence="1">Multi-pass membrane protein</topology>
        <orientation evidence="1">Matrix side</orientation>
    </subcellularLocation>
</comment>
<keyword evidence="17 23" id="KW-0408">Iron</keyword>
<dbReference type="CDD" id="cd07956">
    <property type="entry name" value="Anticodon_Ia_Arg"/>
    <property type="match status" value="1"/>
</dbReference>
<feature type="transmembrane region" description="Helical" evidence="25">
    <location>
        <begin position="902"/>
        <end position="924"/>
    </location>
</feature>
<evidence type="ECO:0000256" key="24">
    <source>
        <dbReference type="SAM" id="MobiDB-lite"/>
    </source>
</evidence>
<dbReference type="EMBL" id="CP031387">
    <property type="protein sequence ID" value="QPG99188.1"/>
    <property type="molecule type" value="Genomic_DNA"/>
</dbReference>
<dbReference type="PANTHER" id="PTHR11956">
    <property type="entry name" value="ARGINYL-TRNA SYNTHETASE"/>
    <property type="match status" value="1"/>
</dbReference>
<proteinExistence type="inferred from homology"/>
<dbReference type="FunFam" id="3.40.50.620:FF:000058">
    <property type="entry name" value="Mitochondrial arginyl-tRNA synthetase"/>
    <property type="match status" value="1"/>
</dbReference>
<dbReference type="InterPro" id="IPR009080">
    <property type="entry name" value="tRNAsynth_Ia_anticodon-bd"/>
</dbReference>
<evidence type="ECO:0000256" key="2">
    <source>
        <dbReference type="ARBA" id="ARBA00005594"/>
    </source>
</evidence>
<keyword evidence="10" id="KW-0999">Mitochondrion inner membrane</keyword>
<gene>
    <name evidence="28" type="ORF">C2857_001145</name>
</gene>
<dbReference type="SUPFAM" id="SSF52374">
    <property type="entry name" value="Nucleotidylyl transferase"/>
    <property type="match status" value="1"/>
</dbReference>
<dbReference type="Pfam" id="PF03485">
    <property type="entry name" value="Arg_tRNA_synt_N"/>
    <property type="match status" value="1"/>
</dbReference>
<evidence type="ECO:0000256" key="14">
    <source>
        <dbReference type="ARBA" id="ARBA00022982"/>
    </source>
</evidence>
<keyword evidence="20" id="KW-0030">Aminoacyl-tRNA synthetase</keyword>
<dbReference type="CDD" id="cd01053">
    <property type="entry name" value="AOX"/>
    <property type="match status" value="1"/>
</dbReference>
<dbReference type="SMART" id="SM01016">
    <property type="entry name" value="Arg_tRNA_synt_N"/>
    <property type="match status" value="1"/>
</dbReference>
<dbReference type="InterPro" id="IPR036695">
    <property type="entry name" value="Arg-tRNA-synth_N_sf"/>
</dbReference>
<protein>
    <recommendedName>
        <fullName evidence="23">Alternative oxidase</fullName>
        <ecNumber evidence="23">1.-.-.-</ecNumber>
    </recommendedName>
</protein>
<dbReference type="AlphaFoldDB" id="A0A7S9PV82"/>
<keyword evidence="12" id="KW-0648">Protein biosynthesis</keyword>
<evidence type="ECO:0000256" key="17">
    <source>
        <dbReference type="ARBA" id="ARBA00023004"/>
    </source>
</evidence>
<evidence type="ECO:0000256" key="18">
    <source>
        <dbReference type="ARBA" id="ARBA00023128"/>
    </source>
</evidence>
<keyword evidence="15 25" id="KW-1133">Transmembrane helix</keyword>
<dbReference type="NCBIfam" id="TIGR00456">
    <property type="entry name" value="argS"/>
    <property type="match status" value="1"/>
</dbReference>
<dbReference type="Gene3D" id="1.20.1260.140">
    <property type="entry name" value="Alternative oxidase"/>
    <property type="match status" value="1"/>
</dbReference>
<evidence type="ECO:0000256" key="25">
    <source>
        <dbReference type="SAM" id="Phobius"/>
    </source>
</evidence>
<feature type="region of interest" description="Disordered" evidence="24">
    <location>
        <begin position="1002"/>
        <end position="1041"/>
    </location>
</feature>
<dbReference type="InterPro" id="IPR001278">
    <property type="entry name" value="Arg-tRNA-ligase"/>
</dbReference>
<dbReference type="Pfam" id="PF00750">
    <property type="entry name" value="tRNA-synt_1d"/>
    <property type="match status" value="1"/>
</dbReference>
<evidence type="ECO:0000256" key="6">
    <source>
        <dbReference type="ARBA" id="ARBA00022660"/>
    </source>
</evidence>
<evidence type="ECO:0000313" key="29">
    <source>
        <dbReference type="Proteomes" id="UP000594364"/>
    </source>
</evidence>
<keyword evidence="18" id="KW-0496">Mitochondrion</keyword>
<dbReference type="SUPFAM" id="SSF55190">
    <property type="entry name" value="Arginyl-tRNA synthetase (ArgRS), N-terminal 'additional' domain"/>
    <property type="match status" value="1"/>
</dbReference>
<dbReference type="InterPro" id="IPR008909">
    <property type="entry name" value="DALR_anticod-bd"/>
</dbReference>
<dbReference type="InterPro" id="IPR014729">
    <property type="entry name" value="Rossmann-like_a/b/a_fold"/>
</dbReference>
<dbReference type="PRINTS" id="PR01038">
    <property type="entry name" value="TRNASYNTHARG"/>
</dbReference>
<dbReference type="OrthoDB" id="68056at2759"/>
<evidence type="ECO:0000256" key="20">
    <source>
        <dbReference type="ARBA" id="ARBA00023146"/>
    </source>
</evidence>
<keyword evidence="13" id="KW-0809">Transit peptide</keyword>
<dbReference type="CDD" id="cd00671">
    <property type="entry name" value="ArgRS_core"/>
    <property type="match status" value="1"/>
</dbReference>
<keyword evidence="9" id="KW-0547">Nucleotide-binding</keyword>
<accession>A0A7S9PV82</accession>
<sequence>MAPTKVMDELAQRVDGLTIAGIAQTYPNAHPEINPLDLYRAHLSDVLSKISGVDTSIIYPVVMWTQSLDKGDFVVAVPALRIKGTKPDVLAQEWAEKFPKDDPLFKEPVLSGHFMSFFIKGEPLVQSIIPMVRQAEKDYGKNPFTGLHDPTDPSSDKKRIIVEFSSPNVAKPFHAGHLRSTIIGSFIANLYEASGWDVVRMNCQFESDYGNNEAKELQMLIMGPDLGDWGKQYGLLALAYQRNGDEEALQKNPIDHLFKLYVQINAEMSAEKEVIEAQKKEGKDVSVLEANSLDEQARQYFKRMTDRDEEVLAQWKRFRDLSIARYKETYSRLNIHFDEFSGESQVAEEFMAKIADEMKAKNVSREDNGAVLVDFTQHLPGKAGKRLGTTVLRKRDGTALYLTRDVCELLGRHKKYNFDHMIYVVASQQDLHLQQLFQIIELLGYEDIAKKCQHINFGMVLGMSTRKGTVKFLDDILKDCADHMHETMRKNNEKYAQIEDPVATADILGISSVMVQDMSGKRINNYTFNMDAMTSFEGDTGPYLQYAHARLCSIRRRVELSDADLNSANFSLLKEEHAINIARMLSQWPDVLQNTLKTLEPATVLTYLFKMTHVISSSYDHLKVVGSEAELMKARMALYDAARTTLANGMRILGLTPLESRPGRKSIPITFSIIFAYTSRTLFFSMISTTVKTRPHVQNLRQLAQLARSVSQAVAGSPPGRRLVGAGAFQHQQNLTSPKLFSTTTRDQLRDFFPAKDTPHIQLTKPAWPHHGHTKEEMLAVEPAHRQPRNFSDWAAWRIVRFARYWMDKATGMGRDQQVDKKHPTTSVVAEKPLTEAQWLTRFVFLESIAGVPGMVGGMLRHLSSLRRMKRDNGWIETLLEESYNERMHLLTFMKMCEPGRFMKLMIVGAQGVFFNALFVAYLLHPRIVHRFVGYLEEEAVHTYTRAILEIEQGHLPKWSDPKFQIPDIAIGYWNMPESNRTMKDLILYIRADEAGHRGVNHTLGNLNQEEDPNPFVSTFKDREVPKPALKGTGYERSEVI</sequence>